<keyword evidence="1" id="KW-0677">Repeat</keyword>
<dbReference type="Proteomes" id="UP000594261">
    <property type="component" value="Chromosome 6"/>
</dbReference>
<dbReference type="SUPFAM" id="SSF54928">
    <property type="entry name" value="RNA-binding domain, RBD"/>
    <property type="match status" value="1"/>
</dbReference>
<dbReference type="Pfam" id="PF00076">
    <property type="entry name" value="RRM_1"/>
    <property type="match status" value="1"/>
</dbReference>
<organism evidence="6 7">
    <name type="scientific">Quercus lobata</name>
    <name type="common">Valley oak</name>
    <dbReference type="NCBI Taxonomy" id="97700"/>
    <lineage>
        <taxon>Eukaryota</taxon>
        <taxon>Viridiplantae</taxon>
        <taxon>Streptophyta</taxon>
        <taxon>Embryophyta</taxon>
        <taxon>Tracheophyta</taxon>
        <taxon>Spermatophyta</taxon>
        <taxon>Magnoliopsida</taxon>
        <taxon>eudicotyledons</taxon>
        <taxon>Gunneridae</taxon>
        <taxon>Pentapetalae</taxon>
        <taxon>rosids</taxon>
        <taxon>fabids</taxon>
        <taxon>Fagales</taxon>
        <taxon>Fagaceae</taxon>
        <taxon>Quercus</taxon>
    </lineage>
</organism>
<dbReference type="GO" id="GO:0006417">
    <property type="term" value="P:regulation of translation"/>
    <property type="evidence" value="ECO:0007669"/>
    <property type="project" value="TreeGrafter"/>
</dbReference>
<dbReference type="GO" id="GO:0003729">
    <property type="term" value="F:mRNA binding"/>
    <property type="evidence" value="ECO:0007669"/>
    <property type="project" value="TreeGrafter"/>
</dbReference>
<keyword evidence="7" id="KW-1185">Reference proteome</keyword>
<dbReference type="InParanoid" id="A0A7N2R6Q8"/>
<dbReference type="SMART" id="SM00360">
    <property type="entry name" value="RRM"/>
    <property type="match status" value="1"/>
</dbReference>
<protein>
    <recommendedName>
        <fullName evidence="5">RRM domain-containing protein</fullName>
    </recommendedName>
</protein>
<dbReference type="CDD" id="cd00590">
    <property type="entry name" value="RRM_SF"/>
    <property type="match status" value="1"/>
</dbReference>
<dbReference type="PROSITE" id="PS50102">
    <property type="entry name" value="RRM"/>
    <property type="match status" value="1"/>
</dbReference>
<name>A0A7N2R6Q8_QUELO</name>
<evidence type="ECO:0000259" key="5">
    <source>
        <dbReference type="PROSITE" id="PS50102"/>
    </source>
</evidence>
<accession>A0A7N2R6Q8</accession>
<evidence type="ECO:0000256" key="4">
    <source>
        <dbReference type="SAM" id="MobiDB-lite"/>
    </source>
</evidence>
<evidence type="ECO:0000256" key="2">
    <source>
        <dbReference type="ARBA" id="ARBA00022884"/>
    </source>
</evidence>
<evidence type="ECO:0000256" key="1">
    <source>
        <dbReference type="ARBA" id="ARBA00022737"/>
    </source>
</evidence>
<evidence type="ECO:0000313" key="7">
    <source>
        <dbReference type="Proteomes" id="UP000594261"/>
    </source>
</evidence>
<dbReference type="PANTHER" id="PTHR48032">
    <property type="entry name" value="RNA-BINDING PROTEIN MUSASHI HOMOLOG RBP6"/>
    <property type="match status" value="1"/>
</dbReference>
<sequence length="224" mass="25221">MSFLRKERVDVNFFAIIIWLIWNLRNIDRLGEPTTKANMIQTKAGIFVQDFQTAQSHHVRPPTELIRAVDVKPALWISSVKNLNKNNKKIFVGGLPYDLTELELKNYFKRFGKVRNAVDFKGKNHKCGFVTFNSEAAVHKAPDESHASLHPYEYKAPDESAVWNYSSLDPYEYKEPNSGPSRVGFGALPGVGDWDGLEPSGGLLPNANPALHHNSTKNDNPSQM</sequence>
<proteinExistence type="predicted"/>
<reference evidence="6" key="2">
    <citation type="submission" date="2021-01" db="UniProtKB">
        <authorList>
            <consortium name="EnsemblPlants"/>
        </authorList>
    </citation>
    <scope>IDENTIFICATION</scope>
</reference>
<feature type="domain" description="RRM" evidence="5">
    <location>
        <begin position="88"/>
        <end position="150"/>
    </location>
</feature>
<dbReference type="Gene3D" id="3.30.70.330">
    <property type="match status" value="1"/>
</dbReference>
<evidence type="ECO:0000313" key="6">
    <source>
        <dbReference type="EnsemblPlants" id="QL06p038887:mrna"/>
    </source>
</evidence>
<dbReference type="InterPro" id="IPR000504">
    <property type="entry name" value="RRM_dom"/>
</dbReference>
<reference evidence="6 7" key="1">
    <citation type="journal article" date="2016" name="G3 (Bethesda)">
        <title>First Draft Assembly and Annotation of the Genome of a California Endemic Oak Quercus lobata Nee (Fagaceae).</title>
        <authorList>
            <person name="Sork V.L."/>
            <person name="Fitz-Gibbon S.T."/>
            <person name="Puiu D."/>
            <person name="Crepeau M."/>
            <person name="Gugger P.F."/>
            <person name="Sherman R."/>
            <person name="Stevens K."/>
            <person name="Langley C.H."/>
            <person name="Pellegrini M."/>
            <person name="Salzberg S.L."/>
        </authorList>
    </citation>
    <scope>NUCLEOTIDE SEQUENCE [LARGE SCALE GENOMIC DNA]</scope>
    <source>
        <strain evidence="6 7">cv. SW786</strain>
    </source>
</reference>
<dbReference type="PANTHER" id="PTHR48032:SF12">
    <property type="entry name" value="RRM DOMAIN-CONTAINING PROTEIN"/>
    <property type="match status" value="1"/>
</dbReference>
<dbReference type="EMBL" id="LRBV02000006">
    <property type="status" value="NOT_ANNOTATED_CDS"/>
    <property type="molecule type" value="Genomic_DNA"/>
</dbReference>
<dbReference type="EnsemblPlants" id="QL06p038887:mrna">
    <property type="protein sequence ID" value="QL06p038887:mrna"/>
    <property type="gene ID" value="QL06p038887"/>
</dbReference>
<keyword evidence="2 3" id="KW-0694">RNA-binding</keyword>
<feature type="region of interest" description="Disordered" evidence="4">
    <location>
        <begin position="196"/>
        <end position="224"/>
    </location>
</feature>
<evidence type="ECO:0000256" key="3">
    <source>
        <dbReference type="PROSITE-ProRule" id="PRU00176"/>
    </source>
</evidence>
<dbReference type="InterPro" id="IPR012677">
    <property type="entry name" value="Nucleotide-bd_a/b_plait_sf"/>
</dbReference>
<dbReference type="Gramene" id="QL06p038887:mrna">
    <property type="protein sequence ID" value="QL06p038887:mrna"/>
    <property type="gene ID" value="QL06p038887"/>
</dbReference>
<dbReference type="InterPro" id="IPR035979">
    <property type="entry name" value="RBD_domain_sf"/>
</dbReference>
<dbReference type="AlphaFoldDB" id="A0A7N2R6Q8"/>